<proteinExistence type="predicted"/>
<dbReference type="Pfam" id="PF07978">
    <property type="entry name" value="NIPSNAP"/>
    <property type="match status" value="1"/>
</dbReference>
<keyword evidence="3" id="KW-1185">Reference proteome</keyword>
<dbReference type="InterPro" id="IPR012577">
    <property type="entry name" value="NIPSNAP"/>
</dbReference>
<dbReference type="RefSeq" id="WP_101304549.1">
    <property type="nucleotide sequence ID" value="NZ_NXGX01000009.1"/>
</dbReference>
<accession>A0A2N3L1V4</accession>
<name>A0A2N3L1V4_9PROT</name>
<dbReference type="Proteomes" id="UP000233332">
    <property type="component" value="Unassembled WGS sequence"/>
</dbReference>
<dbReference type="InterPro" id="IPR011008">
    <property type="entry name" value="Dimeric_a/b-barrel"/>
</dbReference>
<dbReference type="Gene3D" id="3.30.70.100">
    <property type="match status" value="1"/>
</dbReference>
<reference evidence="2 3" key="1">
    <citation type="submission" date="2017-09" db="EMBL/GenBank/DDBJ databases">
        <title>Biodiversity and function of Thalassospira species in the particle-attached aromatic-hydrocarbon-degrading consortia from the surface seawater of the China South Sea.</title>
        <authorList>
            <person name="Dong C."/>
            <person name="Lai Q."/>
            <person name="Shao Z."/>
        </authorList>
    </citation>
    <scope>NUCLEOTIDE SEQUENCE [LARGE SCALE GENOMIC DNA]</scope>
    <source>
        <strain evidence="2 3">139Z-12</strain>
    </source>
</reference>
<evidence type="ECO:0000313" key="2">
    <source>
        <dbReference type="EMBL" id="PKR56727.1"/>
    </source>
</evidence>
<feature type="domain" description="NIPSNAP" evidence="1">
    <location>
        <begin position="11"/>
        <end position="106"/>
    </location>
</feature>
<protein>
    <submittedName>
        <fullName evidence="2">NIPSNAP family protein</fullName>
    </submittedName>
</protein>
<dbReference type="AlphaFoldDB" id="A0A2N3L1V4"/>
<evidence type="ECO:0000259" key="1">
    <source>
        <dbReference type="Pfam" id="PF07978"/>
    </source>
</evidence>
<dbReference type="SUPFAM" id="SSF54909">
    <property type="entry name" value="Dimeric alpha+beta barrel"/>
    <property type="match status" value="1"/>
</dbReference>
<gene>
    <name evidence="2" type="ORF">COO92_18910</name>
</gene>
<sequence length="245" mass="27304">MPRTMHTDIIELRRYRLKPGTRQTLIDLFDREFIESQEECGMSVIGQFRDLDDADSFAWLRGFADMETRAAALGTFYTGPVWARHCDTANGTMVNSDNVLLLRPTSSATGLATPAHPRPAGVNTASPHSLIEANICSLAPGKASGFAAFFAEKLRPVMQACGADILAELITETADNSFPRLPVRDGETVFVWLSCFNNASDYATFTDRLACHPDWQHGLAAEFDQWLWRPRETLRLAPTTRSHVR</sequence>
<dbReference type="EMBL" id="NXGX01000009">
    <property type="protein sequence ID" value="PKR56727.1"/>
    <property type="molecule type" value="Genomic_DNA"/>
</dbReference>
<evidence type="ECO:0000313" key="3">
    <source>
        <dbReference type="Proteomes" id="UP000233332"/>
    </source>
</evidence>
<comment type="caution">
    <text evidence="2">The sequence shown here is derived from an EMBL/GenBank/DDBJ whole genome shotgun (WGS) entry which is preliminary data.</text>
</comment>
<organism evidence="2 3">
    <name type="scientific">Thalassospira lohafexi</name>
    <dbReference type="NCBI Taxonomy" id="744227"/>
    <lineage>
        <taxon>Bacteria</taxon>
        <taxon>Pseudomonadati</taxon>
        <taxon>Pseudomonadota</taxon>
        <taxon>Alphaproteobacteria</taxon>
        <taxon>Rhodospirillales</taxon>
        <taxon>Thalassospiraceae</taxon>
        <taxon>Thalassospira</taxon>
    </lineage>
</organism>